<protein>
    <submittedName>
        <fullName evidence="2">Uncharacterized protein</fullName>
    </submittedName>
</protein>
<dbReference type="Proteomes" id="UP000194761">
    <property type="component" value="Unassembled WGS sequence"/>
</dbReference>
<evidence type="ECO:0000313" key="2">
    <source>
        <dbReference type="EMBL" id="OUC94441.1"/>
    </source>
</evidence>
<evidence type="ECO:0000256" key="1">
    <source>
        <dbReference type="SAM" id="MobiDB-lite"/>
    </source>
</evidence>
<gene>
    <name evidence="2" type="ORF">CA984_22265</name>
</gene>
<reference evidence="2 3" key="1">
    <citation type="submission" date="2017-05" db="EMBL/GenBank/DDBJ databases">
        <title>Biotechnological potential of actinobacteria isolated from South African environments.</title>
        <authorList>
            <person name="Le Roes-Hill M."/>
            <person name="Prins A."/>
            <person name="Durrell K.A."/>
        </authorList>
    </citation>
    <scope>NUCLEOTIDE SEQUENCE [LARGE SCALE GENOMIC DNA]</scope>
    <source>
        <strain evidence="2">M26</strain>
    </source>
</reference>
<dbReference type="EMBL" id="NGFP01000105">
    <property type="protein sequence ID" value="OUC94441.1"/>
    <property type="molecule type" value="Genomic_DNA"/>
</dbReference>
<proteinExistence type="predicted"/>
<feature type="region of interest" description="Disordered" evidence="1">
    <location>
        <begin position="111"/>
        <end position="130"/>
    </location>
</feature>
<dbReference type="RefSeq" id="WP_086575493.1">
    <property type="nucleotide sequence ID" value="NZ_NGFP01000105.1"/>
</dbReference>
<dbReference type="AlphaFoldDB" id="A0A243RI47"/>
<evidence type="ECO:0000313" key="3">
    <source>
        <dbReference type="Proteomes" id="UP000194761"/>
    </source>
</evidence>
<name>A0A243RI47_9ACTN</name>
<organism evidence="2 3">
    <name type="scientific">Streptosporangium minutum</name>
    <dbReference type="NCBI Taxonomy" id="569862"/>
    <lineage>
        <taxon>Bacteria</taxon>
        <taxon>Bacillati</taxon>
        <taxon>Actinomycetota</taxon>
        <taxon>Actinomycetes</taxon>
        <taxon>Streptosporangiales</taxon>
        <taxon>Streptosporangiaceae</taxon>
        <taxon>Streptosporangium</taxon>
    </lineage>
</organism>
<sequence length="130" mass="14096">MVDQPLPHLSVQQQAVAFLADEPSRAEVAQQGGERWCVDCAKQSLGAQGAVGVGRGDAAVLRDEGQKLLRRRRQVQSRPLGRFVPALQKYFDGRDGLDKLGTEFIGRVNGGGRFGFADVEPQRGGQPQNP</sequence>
<comment type="caution">
    <text evidence="2">The sequence shown here is derived from an EMBL/GenBank/DDBJ whole genome shotgun (WGS) entry which is preliminary data.</text>
</comment>
<keyword evidence="3" id="KW-1185">Reference proteome</keyword>
<accession>A0A243RI47</accession>